<dbReference type="PANTHER" id="PTHR21666:SF287">
    <property type="entry name" value="CYTOPLASMIC MEMBRANE PROTEIN"/>
    <property type="match status" value="1"/>
</dbReference>
<proteinExistence type="predicted"/>
<sequence length="895" mass="103609">MTKQLMRKMVFVRQSESKSLKYRLHQKNSLQRSSFQLNHGNRKDSEVKAKQSIPSTANAFSSSLQFQKLQMKQSAKKQRKMDRFKKSYKVKQVAKKELFDSKQRLYLRRKQLDQVLSSKKQAQTVLSYYRTKEQLAAYQVKLSKKRLKTAKLRDPIHPVNIAVFQAKNKVLDSISQDDTLNEAVHTYYQVKRLKRETNLVYRVGHQSIRLVRNLASHSYGLSNRMYNMMRGRGFERTPESIKKARKLHQKQRLKNYQQFINRYAQAKKAKKAQQGFSLIKDLFSGKKQLVDVVFTLATQPATWILFVCMLVLLFFFGLLMSSSRPVIVQEERALTDSWSYVTEIDAKHTDENNQFFTNIDEIMFFMNIKFDDYELSESRVPLQTYRQYLDKLWSDLNGSDPDYRLHTMDDLIKKKEYAFSEDEKELYALSKESRYVGLEDLLEFPYTTDQLTISRRYGYEKVSNKEELFEGIEVSTPSKQYLEAPIDGEMKTFEDGIQITQTNTYRLKIKGLTELFRKSKIKVGERIGRVKENTIQIYYEKYDNIKKEWFYVNPAFYFPKVTYVQQTILSSDLATPGADIASRAKYIFNYFSKLGFTKEGIAAILGNWQVESGINPKKAEGDYLNPPVGATATSWDDDNWLNMSGIDIYGNNTMIIHRGLGLGQFTDTRDGSNRNTLIRMYAKEKNKKWYDMDLQLNFMTQADVPAYRSYLNRVGKSEVSKDVSILTNYFLVYWEGNPNNKLSERIQAAKHWYSYFSNPVNQSSYRLPLTLINLSSPFGWRNFGGTSEFHRGLDFAASMGTPIYAISDGVVLKAEYHYSWGNYVQIKHPDGRSSLYAHQSQILVHAGQEVHQGDKIGLVGSTGNSTGAHLHLEISKSTSLAQNELIDPATVLGLK</sequence>
<keyword evidence="1" id="KW-0812">Transmembrane</keyword>
<dbReference type="AlphaFoldDB" id="A0A1Y4R2W6"/>
<dbReference type="Pfam" id="PF18013">
    <property type="entry name" value="Phage_lysozyme2"/>
    <property type="match status" value="1"/>
</dbReference>
<dbReference type="InterPro" id="IPR050570">
    <property type="entry name" value="Cell_wall_metabolism_enzyme"/>
</dbReference>
<dbReference type="InterPro" id="IPR011055">
    <property type="entry name" value="Dup_hybrid_motif"/>
</dbReference>
<keyword evidence="1" id="KW-0472">Membrane</keyword>
<protein>
    <recommendedName>
        <fullName evidence="6">Peptidase M23 domain-containing protein</fullName>
    </recommendedName>
</protein>
<feature type="transmembrane region" description="Helical" evidence="1">
    <location>
        <begin position="301"/>
        <end position="320"/>
    </location>
</feature>
<dbReference type="InterPro" id="IPR016047">
    <property type="entry name" value="M23ase_b-sheet_dom"/>
</dbReference>
<dbReference type="CDD" id="cd12797">
    <property type="entry name" value="M23_peptidase"/>
    <property type="match status" value="1"/>
</dbReference>
<keyword evidence="1" id="KW-1133">Transmembrane helix</keyword>
<dbReference type="InterPro" id="IPR041219">
    <property type="entry name" value="Phage_lysozyme2"/>
</dbReference>
<gene>
    <name evidence="4" type="ORF">B5E88_03980</name>
</gene>
<dbReference type="Pfam" id="PF01551">
    <property type="entry name" value="Peptidase_M23"/>
    <property type="match status" value="1"/>
</dbReference>
<dbReference type="SUPFAM" id="SSF51261">
    <property type="entry name" value="Duplicated hybrid motif"/>
    <property type="match status" value="1"/>
</dbReference>
<name>A0A1Y4R2W6_9ENTE</name>
<comment type="caution">
    <text evidence="4">The sequence shown here is derived from an EMBL/GenBank/DDBJ whole genome shotgun (WGS) entry which is preliminary data.</text>
</comment>
<accession>A0A1Y4R2W6</accession>
<dbReference type="Proteomes" id="UP000196074">
    <property type="component" value="Unassembled WGS sequence"/>
</dbReference>
<dbReference type="Gene3D" id="2.70.70.10">
    <property type="entry name" value="Glucose Permease (Domain IIA)"/>
    <property type="match status" value="1"/>
</dbReference>
<feature type="domain" description="Phage tail lysozyme" evidence="3">
    <location>
        <begin position="583"/>
        <end position="756"/>
    </location>
</feature>
<evidence type="ECO:0000259" key="2">
    <source>
        <dbReference type="Pfam" id="PF01551"/>
    </source>
</evidence>
<evidence type="ECO:0000256" key="1">
    <source>
        <dbReference type="SAM" id="Phobius"/>
    </source>
</evidence>
<organism evidence="4 5">
    <name type="scientific">Enterococcus cecorum</name>
    <dbReference type="NCBI Taxonomy" id="44008"/>
    <lineage>
        <taxon>Bacteria</taxon>
        <taxon>Bacillati</taxon>
        <taxon>Bacillota</taxon>
        <taxon>Bacilli</taxon>
        <taxon>Lactobacillales</taxon>
        <taxon>Enterococcaceae</taxon>
        <taxon>Enterococcus</taxon>
    </lineage>
</organism>
<reference evidence="5" key="1">
    <citation type="submission" date="2017-04" db="EMBL/GenBank/DDBJ databases">
        <title>Function of individual gut microbiota members based on whole genome sequencing of pure cultures obtained from chicken caecum.</title>
        <authorList>
            <person name="Medvecky M."/>
            <person name="Cejkova D."/>
            <person name="Polansky O."/>
            <person name="Karasova D."/>
            <person name="Kubasova T."/>
            <person name="Cizek A."/>
            <person name="Rychlik I."/>
        </authorList>
    </citation>
    <scope>NUCLEOTIDE SEQUENCE [LARGE SCALE GENOMIC DNA]</scope>
    <source>
        <strain evidence="5">An144</strain>
    </source>
</reference>
<evidence type="ECO:0008006" key="6">
    <source>
        <dbReference type="Google" id="ProtNLM"/>
    </source>
</evidence>
<evidence type="ECO:0000313" key="4">
    <source>
        <dbReference type="EMBL" id="OUQ11102.1"/>
    </source>
</evidence>
<evidence type="ECO:0000313" key="5">
    <source>
        <dbReference type="Proteomes" id="UP000196074"/>
    </source>
</evidence>
<evidence type="ECO:0000259" key="3">
    <source>
        <dbReference type="Pfam" id="PF18013"/>
    </source>
</evidence>
<dbReference type="EMBL" id="NFLC01000005">
    <property type="protein sequence ID" value="OUQ11102.1"/>
    <property type="molecule type" value="Genomic_DNA"/>
</dbReference>
<feature type="domain" description="M23ase beta-sheet core" evidence="2">
    <location>
        <begin position="789"/>
        <end position="877"/>
    </location>
</feature>
<dbReference type="PANTHER" id="PTHR21666">
    <property type="entry name" value="PEPTIDASE-RELATED"/>
    <property type="match status" value="1"/>
</dbReference>
<dbReference type="RefSeq" id="WP_087214144.1">
    <property type="nucleotide sequence ID" value="NZ_NFLC01000005.1"/>
</dbReference>
<dbReference type="Gene3D" id="1.10.530.10">
    <property type="match status" value="1"/>
</dbReference>
<dbReference type="GO" id="GO:0004222">
    <property type="term" value="F:metalloendopeptidase activity"/>
    <property type="evidence" value="ECO:0007669"/>
    <property type="project" value="TreeGrafter"/>
</dbReference>